<dbReference type="AlphaFoldDB" id="A0A833S4A2"/>
<feature type="compositionally biased region" description="Basic and acidic residues" evidence="1">
    <location>
        <begin position="193"/>
        <end position="203"/>
    </location>
</feature>
<feature type="region of interest" description="Disordered" evidence="1">
    <location>
        <begin position="26"/>
        <end position="109"/>
    </location>
</feature>
<feature type="compositionally biased region" description="Polar residues" evidence="1">
    <location>
        <begin position="70"/>
        <end position="79"/>
    </location>
</feature>
<feature type="compositionally biased region" description="Polar residues" evidence="1">
    <location>
        <begin position="33"/>
        <end position="54"/>
    </location>
</feature>
<keyword evidence="3" id="KW-1185">Reference proteome</keyword>
<protein>
    <submittedName>
        <fullName evidence="2">Uncharacterized protein</fullName>
    </submittedName>
</protein>
<name>A0A833S4A2_9HYME</name>
<feature type="compositionally biased region" description="Basic and acidic residues" evidence="1">
    <location>
        <begin position="95"/>
        <end position="107"/>
    </location>
</feature>
<evidence type="ECO:0000313" key="3">
    <source>
        <dbReference type="Proteomes" id="UP000655588"/>
    </source>
</evidence>
<evidence type="ECO:0000256" key="1">
    <source>
        <dbReference type="SAM" id="MobiDB-lite"/>
    </source>
</evidence>
<gene>
    <name evidence="2" type="ORF">E2986_11091</name>
</gene>
<accession>A0A833S4A2</accession>
<feature type="region of interest" description="Disordered" evidence="1">
    <location>
        <begin position="168"/>
        <end position="203"/>
    </location>
</feature>
<sequence length="436" mass="47881">MSVYSMDSLENFGEISPRNQNFLYRNTDGFNLEPNTGSNETTSSINKDTGTAGSKNAIIANRGLVDTSKQRCPTSSGSGKRNVADPLKRNNTNGSKREEDDGSKRQVVDTSCTKRFSKTSATKCCSKDVPMSMKPNKKLGNVLAPKVQQARKPRSYLELYRRRFSGPQYKARSPEGSTLSVCGDSEREELTDDDTRSLATPRDDQSELSFYRRIIEGSTDPLASANRSAKTVRRPTFQDTNTIFSSSNTAKYSAPDDKSKKSLGYKPYTIEEYKTLPIPKLDRSLGPDKIEMQAKDGVARAANALKKIGSNVVPPGQHSGWRAGTASTAARRQAHDEEIVVADVLGDTTRDAVAEKCFLPPLKDQEVDAKMQDDSMCSTIIEDRGSTIQTHSDTNGGRYSKKNICKGQEKGNHANTITPVHGFPKALNVGQKHTVY</sequence>
<reference evidence="2" key="1">
    <citation type="submission" date="2019-11" db="EMBL/GenBank/DDBJ databases">
        <title>The nuclear and mitochondrial genomes of Frieseomelitta varia - a highly eusocial stingless bee (Meliponini) with a permanently sterile worker caste.</title>
        <authorList>
            <person name="Freitas F.C.P."/>
            <person name="Lourenco A.P."/>
            <person name="Nunes F.M.F."/>
            <person name="Paschoal A.R."/>
            <person name="Abreu F.C.P."/>
            <person name="Barbin F.O."/>
            <person name="Bataglia L."/>
            <person name="Cardoso-Junior C.A.M."/>
            <person name="Cervoni M.S."/>
            <person name="Silva S.R."/>
            <person name="Dalarmi F."/>
            <person name="Del Lama M.A."/>
            <person name="Depintor T.S."/>
            <person name="Ferreira K.M."/>
            <person name="Goria P.S."/>
            <person name="Jaskot M.C."/>
            <person name="Lago D.C."/>
            <person name="Luna-Lucena D."/>
            <person name="Moda L.M."/>
            <person name="Nascimento L."/>
            <person name="Pedrino M."/>
            <person name="Rabico F.O."/>
            <person name="Sanches F.C."/>
            <person name="Santos D.E."/>
            <person name="Santos C.G."/>
            <person name="Vieira J."/>
            <person name="Lopes T.F."/>
            <person name="Barchuk A.R."/>
            <person name="Hartfelder K."/>
            <person name="Simoes Z.L.P."/>
            <person name="Bitondi M.M.G."/>
            <person name="Pinheiro D.G."/>
        </authorList>
    </citation>
    <scope>NUCLEOTIDE SEQUENCE</scope>
    <source>
        <strain evidence="2">USP_RPSP 00005682</strain>
        <tissue evidence="2">Whole individual</tissue>
    </source>
</reference>
<dbReference type="Proteomes" id="UP000655588">
    <property type="component" value="Unassembled WGS sequence"/>
</dbReference>
<organism evidence="2 3">
    <name type="scientific">Frieseomelitta varia</name>
    <dbReference type="NCBI Taxonomy" id="561572"/>
    <lineage>
        <taxon>Eukaryota</taxon>
        <taxon>Metazoa</taxon>
        <taxon>Ecdysozoa</taxon>
        <taxon>Arthropoda</taxon>
        <taxon>Hexapoda</taxon>
        <taxon>Insecta</taxon>
        <taxon>Pterygota</taxon>
        <taxon>Neoptera</taxon>
        <taxon>Endopterygota</taxon>
        <taxon>Hymenoptera</taxon>
        <taxon>Apocrita</taxon>
        <taxon>Aculeata</taxon>
        <taxon>Apoidea</taxon>
        <taxon>Anthophila</taxon>
        <taxon>Apidae</taxon>
        <taxon>Frieseomelitta</taxon>
    </lineage>
</organism>
<proteinExistence type="predicted"/>
<dbReference type="EMBL" id="WNWW01000586">
    <property type="protein sequence ID" value="KAF3423142.1"/>
    <property type="molecule type" value="Genomic_DNA"/>
</dbReference>
<comment type="caution">
    <text evidence="2">The sequence shown here is derived from an EMBL/GenBank/DDBJ whole genome shotgun (WGS) entry which is preliminary data.</text>
</comment>
<evidence type="ECO:0000313" key="2">
    <source>
        <dbReference type="EMBL" id="KAF3423142.1"/>
    </source>
</evidence>